<sequence>MKLSIAPALLEKIPGFKVGIITYENIIVGASPQMIKGRLQLYQESVAIDLETSPLTEFRKGITEWRSIFKQLGVDPSKYRPSHEALLRRIGKRQFLTTIHSAADINNFFSIQYGIPIGIYDRDKLTGDLQLRLGEEHETYEGLNNRTIDASGKLVTVDQNGPFGSPYVDSKETAVTEETTSAIQVVYLLPSMETDEANQLLEAMSNMFTQVNGGVAKQSIIQ</sequence>
<gene>
    <name evidence="2" type="ORF">G4D63_04140</name>
</gene>
<evidence type="ECO:0000313" key="2">
    <source>
        <dbReference type="EMBL" id="NEY70928.1"/>
    </source>
</evidence>
<dbReference type="InterPro" id="IPR005146">
    <property type="entry name" value="B3/B4_tRNA-bd"/>
</dbReference>
<dbReference type="Pfam" id="PF03483">
    <property type="entry name" value="B3_4"/>
    <property type="match status" value="1"/>
</dbReference>
<evidence type="ECO:0000313" key="3">
    <source>
        <dbReference type="Proteomes" id="UP000481043"/>
    </source>
</evidence>
<accession>A0A6M0Q755</accession>
<reference evidence="2 3" key="1">
    <citation type="submission" date="2020-02" db="EMBL/GenBank/DDBJ databases">
        <title>Bacillus aquiflavi sp. nov., isolated from yellow water of strong flavor Chinese baijiu in Yibin region of China.</title>
        <authorList>
            <person name="Xie J."/>
        </authorList>
    </citation>
    <scope>NUCLEOTIDE SEQUENCE [LARGE SCALE GENOMIC DNA]</scope>
    <source>
        <strain evidence="2 3">SA4</strain>
    </source>
</reference>
<dbReference type="EMBL" id="JAAIWM010000001">
    <property type="protein sequence ID" value="NEY70928.1"/>
    <property type="molecule type" value="Genomic_DNA"/>
</dbReference>
<dbReference type="GO" id="GO:0003723">
    <property type="term" value="F:RNA binding"/>
    <property type="evidence" value="ECO:0007669"/>
    <property type="project" value="InterPro"/>
</dbReference>
<dbReference type="SMART" id="SM00873">
    <property type="entry name" value="B3_4"/>
    <property type="match status" value="1"/>
</dbReference>
<dbReference type="Gene3D" id="3.50.40.10">
    <property type="entry name" value="Phenylalanyl-trna Synthetase, Chain B, domain 3"/>
    <property type="match status" value="1"/>
</dbReference>
<comment type="caution">
    <text evidence="2">The sequence shown here is derived from an EMBL/GenBank/DDBJ whole genome shotgun (WGS) entry which is preliminary data.</text>
</comment>
<keyword evidence="3" id="KW-1185">Reference proteome</keyword>
<proteinExistence type="predicted"/>
<dbReference type="PANTHER" id="PTHR39209:SF2">
    <property type="entry name" value="CYTOPLASMIC PROTEIN"/>
    <property type="match status" value="1"/>
</dbReference>
<evidence type="ECO:0000259" key="1">
    <source>
        <dbReference type="SMART" id="SM00873"/>
    </source>
</evidence>
<dbReference type="AlphaFoldDB" id="A0A6M0Q755"/>
<name>A0A6M0Q755_9BACI</name>
<protein>
    <recommendedName>
        <fullName evidence="1">B3/B4 tRNA-binding domain-containing protein</fullName>
    </recommendedName>
</protein>
<dbReference type="Proteomes" id="UP000481043">
    <property type="component" value="Unassembled WGS sequence"/>
</dbReference>
<feature type="domain" description="B3/B4 tRNA-binding" evidence="1">
    <location>
        <begin position="63"/>
        <end position="213"/>
    </location>
</feature>
<dbReference type="SUPFAM" id="SSF56037">
    <property type="entry name" value="PheT/TilS domain"/>
    <property type="match status" value="1"/>
</dbReference>
<dbReference type="GO" id="GO:0004826">
    <property type="term" value="F:phenylalanine-tRNA ligase activity"/>
    <property type="evidence" value="ECO:0007669"/>
    <property type="project" value="InterPro"/>
</dbReference>
<dbReference type="PANTHER" id="PTHR39209">
    <property type="match status" value="1"/>
</dbReference>
<dbReference type="InterPro" id="IPR020825">
    <property type="entry name" value="Phe-tRNA_synthase-like_B3/B4"/>
</dbReference>
<dbReference type="RefSeq" id="WP_163177963.1">
    <property type="nucleotide sequence ID" value="NZ_JAAIWM010000001.1"/>
</dbReference>
<organism evidence="2 3">
    <name type="scientific">Bacillus mesophilus</name>
    <dbReference type="NCBI Taxonomy" id="1808955"/>
    <lineage>
        <taxon>Bacteria</taxon>
        <taxon>Bacillati</taxon>
        <taxon>Bacillota</taxon>
        <taxon>Bacilli</taxon>
        <taxon>Bacillales</taxon>
        <taxon>Bacillaceae</taxon>
        <taxon>Bacillus</taxon>
    </lineage>
</organism>